<dbReference type="EnsemblMetazoa" id="G29249.3">
    <property type="protein sequence ID" value="G29249.3:cds"/>
    <property type="gene ID" value="G29249"/>
</dbReference>
<sequence>MVVWPIVLHTTVMIVFLLMSVTCSGSCPDHSALKEALTCLHNLTDGDNSKISINTADILRTKSFCDNDNFGDSVRCLRRIYSTCKDPVKIENLRKYAEPNAWEAGFNRLCYSMSLYIQKSECIQAQSQEIEQCVERQKDVTVSREAGAVYSIDKDEHQYVKDVCGYFHIVNDCFSSRIRNKCGEVIQAVLADFYGGLTPPICRDFSIAAPLNSGRRTNSTQSLVALWACVLLCFLTWMTSLS</sequence>
<dbReference type="EnsemblMetazoa" id="G29249.4">
    <property type="protein sequence ID" value="G29249.4:cds"/>
    <property type="gene ID" value="G29249"/>
</dbReference>
<reference evidence="2" key="1">
    <citation type="submission" date="2022-08" db="UniProtKB">
        <authorList>
            <consortium name="EnsemblMetazoa"/>
        </authorList>
    </citation>
    <scope>IDENTIFICATION</scope>
    <source>
        <strain evidence="2">05x7-T-G4-1.051#20</strain>
    </source>
</reference>
<dbReference type="Proteomes" id="UP000005408">
    <property type="component" value="Unassembled WGS sequence"/>
</dbReference>
<protein>
    <submittedName>
        <fullName evidence="2">Uncharacterized protein</fullName>
    </submittedName>
</protein>
<accession>A0A8W8LQA4</accession>
<dbReference type="EnsemblMetazoa" id="G29249.6">
    <property type="protein sequence ID" value="G29249.6:cds"/>
    <property type="gene ID" value="G29249"/>
</dbReference>
<keyword evidence="1" id="KW-0472">Membrane</keyword>
<evidence type="ECO:0000256" key="1">
    <source>
        <dbReference type="SAM" id="Phobius"/>
    </source>
</evidence>
<dbReference type="EnsemblMetazoa" id="G29249.2">
    <property type="protein sequence ID" value="G29249.2:cds"/>
    <property type="gene ID" value="G29249"/>
</dbReference>
<proteinExistence type="predicted"/>
<feature type="transmembrane region" description="Helical" evidence="1">
    <location>
        <begin position="223"/>
        <end position="240"/>
    </location>
</feature>
<evidence type="ECO:0000313" key="2">
    <source>
        <dbReference type="EnsemblMetazoa" id="G29249.2:cds"/>
    </source>
</evidence>
<evidence type="ECO:0000313" key="3">
    <source>
        <dbReference type="Proteomes" id="UP000005408"/>
    </source>
</evidence>
<name>A0A8W8LQA4_MAGGI</name>
<keyword evidence="1" id="KW-0812">Transmembrane</keyword>
<dbReference type="EnsemblMetazoa" id="G29249.5">
    <property type="protein sequence ID" value="G29249.5:cds"/>
    <property type="gene ID" value="G29249"/>
</dbReference>
<dbReference type="OMA" id="MRICTAE"/>
<feature type="transmembrane region" description="Helical" evidence="1">
    <location>
        <begin position="6"/>
        <end position="27"/>
    </location>
</feature>
<organism evidence="2 3">
    <name type="scientific">Magallana gigas</name>
    <name type="common">Pacific oyster</name>
    <name type="synonym">Crassostrea gigas</name>
    <dbReference type="NCBI Taxonomy" id="29159"/>
    <lineage>
        <taxon>Eukaryota</taxon>
        <taxon>Metazoa</taxon>
        <taxon>Spiralia</taxon>
        <taxon>Lophotrochozoa</taxon>
        <taxon>Mollusca</taxon>
        <taxon>Bivalvia</taxon>
        <taxon>Autobranchia</taxon>
        <taxon>Pteriomorphia</taxon>
        <taxon>Ostreida</taxon>
        <taxon>Ostreoidea</taxon>
        <taxon>Ostreidae</taxon>
        <taxon>Magallana</taxon>
    </lineage>
</organism>
<keyword evidence="1" id="KW-1133">Transmembrane helix</keyword>
<dbReference type="AlphaFoldDB" id="A0A8W8LQA4"/>
<keyword evidence="3" id="KW-1185">Reference proteome</keyword>
<dbReference type="OrthoDB" id="6131914at2759"/>